<dbReference type="AlphaFoldDB" id="A0A9D2FZX8"/>
<accession>A0A9D2FZX8</accession>
<reference evidence="2" key="1">
    <citation type="journal article" date="2021" name="PeerJ">
        <title>Extensive microbial diversity within the chicken gut microbiome revealed by metagenomics and culture.</title>
        <authorList>
            <person name="Gilroy R."/>
            <person name="Ravi A."/>
            <person name="Getino M."/>
            <person name="Pursley I."/>
            <person name="Horton D.L."/>
            <person name="Alikhan N.F."/>
            <person name="Baker D."/>
            <person name="Gharbi K."/>
            <person name="Hall N."/>
            <person name="Watson M."/>
            <person name="Adriaenssens E.M."/>
            <person name="Foster-Nyarko E."/>
            <person name="Jarju S."/>
            <person name="Secka A."/>
            <person name="Antonio M."/>
            <person name="Oren A."/>
            <person name="Chaudhuri R.R."/>
            <person name="La Ragione R."/>
            <person name="Hildebrand F."/>
            <person name="Pallen M.J."/>
        </authorList>
    </citation>
    <scope>NUCLEOTIDE SEQUENCE</scope>
    <source>
        <strain evidence="2">ChiHecec3B27-8219</strain>
    </source>
</reference>
<proteinExistence type="predicted"/>
<comment type="caution">
    <text evidence="2">The sequence shown here is derived from an EMBL/GenBank/DDBJ whole genome shotgun (WGS) entry which is preliminary data.</text>
</comment>
<evidence type="ECO:0000313" key="2">
    <source>
        <dbReference type="EMBL" id="HIZ70038.1"/>
    </source>
</evidence>
<feature type="chain" id="PRO_5039730284" description="Lipoprotein" evidence="1">
    <location>
        <begin position="24"/>
        <end position="196"/>
    </location>
</feature>
<feature type="signal peptide" evidence="1">
    <location>
        <begin position="1"/>
        <end position="23"/>
    </location>
</feature>
<evidence type="ECO:0000256" key="1">
    <source>
        <dbReference type="SAM" id="SignalP"/>
    </source>
</evidence>
<evidence type="ECO:0000313" key="3">
    <source>
        <dbReference type="Proteomes" id="UP000824055"/>
    </source>
</evidence>
<dbReference type="PROSITE" id="PS51257">
    <property type="entry name" value="PROKAR_LIPOPROTEIN"/>
    <property type="match status" value="1"/>
</dbReference>
<reference evidence="2" key="2">
    <citation type="submission" date="2021-04" db="EMBL/GenBank/DDBJ databases">
        <authorList>
            <person name="Gilroy R."/>
        </authorList>
    </citation>
    <scope>NUCLEOTIDE SEQUENCE</scope>
    <source>
        <strain evidence="2">ChiHecec3B27-8219</strain>
    </source>
</reference>
<name>A0A9D2FZX8_9BACT</name>
<evidence type="ECO:0008006" key="4">
    <source>
        <dbReference type="Google" id="ProtNLM"/>
    </source>
</evidence>
<gene>
    <name evidence="2" type="ORF">H9966_09235</name>
</gene>
<organism evidence="2 3">
    <name type="scientific">Candidatus Prevotella avicola</name>
    <dbReference type="NCBI Taxonomy" id="2838738"/>
    <lineage>
        <taxon>Bacteria</taxon>
        <taxon>Pseudomonadati</taxon>
        <taxon>Bacteroidota</taxon>
        <taxon>Bacteroidia</taxon>
        <taxon>Bacteroidales</taxon>
        <taxon>Prevotellaceae</taxon>
        <taxon>Prevotella</taxon>
    </lineage>
</organism>
<dbReference type="Proteomes" id="UP000824055">
    <property type="component" value="Unassembled WGS sequence"/>
</dbReference>
<keyword evidence="1" id="KW-0732">Signal</keyword>
<protein>
    <recommendedName>
        <fullName evidence="4">Lipoprotein</fullName>
    </recommendedName>
</protein>
<dbReference type="EMBL" id="DXBE01000067">
    <property type="protein sequence ID" value="HIZ70038.1"/>
    <property type="molecule type" value="Genomic_DNA"/>
</dbReference>
<sequence>MRRKQTFALMAGVIALAMTSCGGGTTQVIVQQSQVVQEPKVDVDTVEAVEPIKDVLSIEEAVRLLQASEDRAAVMRKLGYKQKEGYEVSRMDKYDVMYYKNCKLPRMLREGVYQNYPQPLVKGISSYVAFTDRIEIGVFNIKAYNNLVAQVKACGFKLVADGYEAEYSNGAYDIFCYEGGKRVRIQKSATPSAPQE</sequence>